<dbReference type="InterPro" id="IPR008240">
    <property type="entry name" value="Chorismate_mutase_periplasmic"/>
</dbReference>
<dbReference type="Gene3D" id="1.20.59.10">
    <property type="entry name" value="Chorismate mutase"/>
    <property type="match status" value="1"/>
</dbReference>
<name>A0A5E4SE16_9BURK</name>
<dbReference type="InterPro" id="IPR036263">
    <property type="entry name" value="Chorismate_II_sf"/>
</dbReference>
<evidence type="ECO:0000313" key="8">
    <source>
        <dbReference type="Proteomes" id="UP000383971"/>
    </source>
</evidence>
<proteinExistence type="predicted"/>
<evidence type="ECO:0000256" key="3">
    <source>
        <dbReference type="ARBA" id="ARBA00022729"/>
    </source>
</evidence>
<gene>
    <name evidence="7" type="primary">aroQ_3</name>
    <name evidence="7" type="ORF">PCO31111_00708</name>
</gene>
<feature type="signal peptide" evidence="5">
    <location>
        <begin position="1"/>
        <end position="32"/>
    </location>
</feature>
<organism evidence="7 8">
    <name type="scientific">Pandoraea communis</name>
    <dbReference type="NCBI Taxonomy" id="2508297"/>
    <lineage>
        <taxon>Bacteria</taxon>
        <taxon>Pseudomonadati</taxon>
        <taxon>Pseudomonadota</taxon>
        <taxon>Betaproteobacteria</taxon>
        <taxon>Burkholderiales</taxon>
        <taxon>Burkholderiaceae</taxon>
        <taxon>Pandoraea</taxon>
    </lineage>
</organism>
<dbReference type="EMBL" id="CABPSE010000001">
    <property type="protein sequence ID" value="VVD72704.1"/>
    <property type="molecule type" value="Genomic_DNA"/>
</dbReference>
<dbReference type="Proteomes" id="UP000383971">
    <property type="component" value="Unassembled WGS sequence"/>
</dbReference>
<dbReference type="EC" id="5.4.99.5" evidence="2"/>
<evidence type="ECO:0000256" key="2">
    <source>
        <dbReference type="ARBA" id="ARBA00012404"/>
    </source>
</evidence>
<evidence type="ECO:0000256" key="4">
    <source>
        <dbReference type="ARBA" id="ARBA00023235"/>
    </source>
</evidence>
<dbReference type="GO" id="GO:0046417">
    <property type="term" value="P:chorismate metabolic process"/>
    <property type="evidence" value="ECO:0007669"/>
    <property type="project" value="InterPro"/>
</dbReference>
<dbReference type="Pfam" id="PF01817">
    <property type="entry name" value="CM_2"/>
    <property type="match status" value="1"/>
</dbReference>
<dbReference type="RefSeq" id="WP_289660133.1">
    <property type="nucleotide sequence ID" value="NZ_JARRAD010000001.1"/>
</dbReference>
<dbReference type="GO" id="GO:0004106">
    <property type="term" value="F:chorismate mutase activity"/>
    <property type="evidence" value="ECO:0007669"/>
    <property type="project" value="UniProtKB-EC"/>
</dbReference>
<dbReference type="PANTHER" id="PTHR38041">
    <property type="entry name" value="CHORISMATE MUTASE"/>
    <property type="match status" value="1"/>
</dbReference>
<dbReference type="InterPro" id="IPR002701">
    <property type="entry name" value="CM_II_prokaryot"/>
</dbReference>
<feature type="chain" id="PRO_5022928197" description="chorismate mutase" evidence="5">
    <location>
        <begin position="33"/>
        <end position="227"/>
    </location>
</feature>
<protein>
    <recommendedName>
        <fullName evidence="2">chorismate mutase</fullName>
        <ecNumber evidence="2">5.4.99.5</ecNumber>
    </recommendedName>
</protein>
<dbReference type="InterPro" id="IPR051331">
    <property type="entry name" value="Chorismate_mutase-related"/>
</dbReference>
<evidence type="ECO:0000256" key="5">
    <source>
        <dbReference type="SAM" id="SignalP"/>
    </source>
</evidence>
<evidence type="ECO:0000259" key="6">
    <source>
        <dbReference type="PROSITE" id="PS51168"/>
    </source>
</evidence>
<reference evidence="7 8" key="1">
    <citation type="submission" date="2019-08" db="EMBL/GenBank/DDBJ databases">
        <authorList>
            <person name="Peeters C."/>
        </authorList>
    </citation>
    <scope>NUCLEOTIDE SEQUENCE [LARGE SCALE GENOMIC DNA]</scope>
    <source>
        <strain evidence="7 8">LMG 31111</strain>
    </source>
</reference>
<dbReference type="SMART" id="SM00830">
    <property type="entry name" value="CM_2"/>
    <property type="match status" value="1"/>
</dbReference>
<dbReference type="SUPFAM" id="SSF48600">
    <property type="entry name" value="Chorismate mutase II"/>
    <property type="match status" value="1"/>
</dbReference>
<dbReference type="NCBIfam" id="NF006741">
    <property type="entry name" value="PRK09269.1"/>
    <property type="match status" value="1"/>
</dbReference>
<comment type="pathway">
    <text evidence="1">Metabolic intermediate biosynthesis; prephenate biosynthesis; prephenate from chorismate: step 1/1.</text>
</comment>
<dbReference type="GO" id="GO:0009697">
    <property type="term" value="P:salicylic acid biosynthetic process"/>
    <property type="evidence" value="ECO:0007669"/>
    <property type="project" value="TreeGrafter"/>
</dbReference>
<dbReference type="NCBIfam" id="TIGR01806">
    <property type="entry name" value="CM_mono2"/>
    <property type="match status" value="1"/>
</dbReference>
<evidence type="ECO:0000256" key="1">
    <source>
        <dbReference type="ARBA" id="ARBA00004817"/>
    </source>
</evidence>
<dbReference type="AlphaFoldDB" id="A0A5E4SE16"/>
<keyword evidence="3 5" id="KW-0732">Signal</keyword>
<evidence type="ECO:0000313" key="7">
    <source>
        <dbReference type="EMBL" id="VVD72704.1"/>
    </source>
</evidence>
<keyword evidence="8" id="KW-1185">Reference proteome</keyword>
<sequence>MNKKLTPAYPRNAMVLACTLGLLSTYAGQIKAATMAYEPPVLGMSDPFGSIRSGTNSEDVDAFLPLVRSLSDRLDTATQVALNKWDSGQAVCAPEREAQVLEAAVAMAPAYGLTSDDARSVFADQIEANKEIQYALLNGWRRAGVAPSTAREDLSTTVRPKLDELQKVILRHLQTLNRLRRSPACHVYVALAVGRVAQEKSLDALTRAALDRSTASICLNADFPRST</sequence>
<feature type="domain" description="Chorismate mutase" evidence="6">
    <location>
        <begin position="42"/>
        <end position="137"/>
    </location>
</feature>
<dbReference type="PROSITE" id="PS51168">
    <property type="entry name" value="CHORISMATE_MUT_2"/>
    <property type="match status" value="1"/>
</dbReference>
<dbReference type="PANTHER" id="PTHR38041:SF2">
    <property type="entry name" value="SECRETED CHORISMATE MUTASE"/>
    <property type="match status" value="1"/>
</dbReference>
<accession>A0A5E4SE16</accession>
<dbReference type="InterPro" id="IPR036979">
    <property type="entry name" value="CM_dom_sf"/>
</dbReference>
<dbReference type="UniPathway" id="UPA00120">
    <property type="reaction ID" value="UER00203"/>
</dbReference>
<keyword evidence="4 7" id="KW-0413">Isomerase</keyword>